<name>C7ZQC5_FUSV7</name>
<reference evidence="1 2" key="1">
    <citation type="journal article" date="2009" name="PLoS Genet.">
        <title>The genome of Nectria haematococca: contribution of supernumerary chromosomes to gene expansion.</title>
        <authorList>
            <person name="Coleman J.J."/>
            <person name="Rounsley S.D."/>
            <person name="Rodriguez-Carres M."/>
            <person name="Kuo A."/>
            <person name="Wasmann C.C."/>
            <person name="Grimwood J."/>
            <person name="Schmutz J."/>
            <person name="Taga M."/>
            <person name="White G.J."/>
            <person name="Zhou S."/>
            <person name="Schwartz D.C."/>
            <person name="Freitag M."/>
            <person name="Ma L.J."/>
            <person name="Danchin E.G."/>
            <person name="Henrissat B."/>
            <person name="Coutinho P.M."/>
            <person name="Nelson D.R."/>
            <person name="Straney D."/>
            <person name="Napoli C.A."/>
            <person name="Barker B.M."/>
            <person name="Gribskov M."/>
            <person name="Rep M."/>
            <person name="Kroken S."/>
            <person name="Molnar I."/>
            <person name="Rensing C."/>
            <person name="Kennell J.C."/>
            <person name="Zamora J."/>
            <person name="Farman M.L."/>
            <person name="Selker E.U."/>
            <person name="Salamov A."/>
            <person name="Shapiro H."/>
            <person name="Pangilinan J."/>
            <person name="Lindquist E."/>
            <person name="Lamers C."/>
            <person name="Grigoriev I.V."/>
            <person name="Geiser D.M."/>
            <person name="Covert S.F."/>
            <person name="Temporini E."/>
            <person name="Vanetten H.D."/>
        </authorList>
    </citation>
    <scope>NUCLEOTIDE SEQUENCE [LARGE SCALE GENOMIC DNA]</scope>
    <source>
        <strain evidence="2">ATCC MYA-4622 / CBS 123669 / FGSC 9596 / NRRL 45880 / 77-13-4</strain>
    </source>
</reference>
<dbReference type="eggNOG" id="KOG3085">
    <property type="taxonomic scope" value="Eukaryota"/>
</dbReference>
<dbReference type="GO" id="GO:0005634">
    <property type="term" value="C:nucleus"/>
    <property type="evidence" value="ECO:0007669"/>
    <property type="project" value="TreeGrafter"/>
</dbReference>
<dbReference type="STRING" id="660122.C7ZQC5"/>
<dbReference type="AlphaFoldDB" id="C7ZQC5"/>
<organism evidence="1 2">
    <name type="scientific">Fusarium vanettenii (strain ATCC MYA-4622 / CBS 123669 / FGSC 9596 / NRRL 45880 / 77-13-4)</name>
    <name type="common">Fusarium solani subsp. pisi</name>
    <dbReference type="NCBI Taxonomy" id="660122"/>
    <lineage>
        <taxon>Eukaryota</taxon>
        <taxon>Fungi</taxon>
        <taxon>Dikarya</taxon>
        <taxon>Ascomycota</taxon>
        <taxon>Pezizomycotina</taxon>
        <taxon>Sordariomycetes</taxon>
        <taxon>Hypocreomycetidae</taxon>
        <taxon>Hypocreales</taxon>
        <taxon>Nectriaceae</taxon>
        <taxon>Fusarium</taxon>
        <taxon>Fusarium solani species complex</taxon>
        <taxon>Fusarium vanettenii</taxon>
    </lineage>
</organism>
<dbReference type="RefSeq" id="XP_003039491.1">
    <property type="nucleotide sequence ID" value="XM_003039445.1"/>
</dbReference>
<protein>
    <submittedName>
        <fullName evidence="1">Uncharacterized protein</fullName>
    </submittedName>
</protein>
<keyword evidence="2" id="KW-1185">Reference proteome</keyword>
<dbReference type="InterPro" id="IPR036412">
    <property type="entry name" value="HAD-like_sf"/>
</dbReference>
<dbReference type="PANTHER" id="PTHR46191:SF2">
    <property type="entry name" value="HALOACID DEHALOGENASE-LIKE HYDROLASE DOMAIN-CONTAINING PROTEIN 3"/>
    <property type="match status" value="1"/>
</dbReference>
<dbReference type="InterPro" id="IPR051828">
    <property type="entry name" value="HAD-like_hydrolase_domain"/>
</dbReference>
<accession>C7ZQC5</accession>
<dbReference type="EMBL" id="GG698988">
    <property type="protein sequence ID" value="EEU33778.1"/>
    <property type="molecule type" value="Genomic_DNA"/>
</dbReference>
<sequence>MVDKCVALKVILMWSWDHHDIEFYCMSYDVGVEKPDTLMFEAAELMLAQAITIQEGKSPTEVKVDIETWRRVYVGDEYKKDIVGATNTGWNFVLLDSGEQSPDIPRLDGVFKENAVVRV</sequence>
<evidence type="ECO:0000313" key="1">
    <source>
        <dbReference type="EMBL" id="EEU33778.1"/>
    </source>
</evidence>
<evidence type="ECO:0000313" key="2">
    <source>
        <dbReference type="Proteomes" id="UP000005206"/>
    </source>
</evidence>
<dbReference type="InParanoid" id="C7ZQC5"/>
<dbReference type="Pfam" id="PF13242">
    <property type="entry name" value="Hydrolase_like"/>
    <property type="match status" value="1"/>
</dbReference>
<proteinExistence type="predicted"/>
<dbReference type="InterPro" id="IPR023214">
    <property type="entry name" value="HAD_sf"/>
</dbReference>
<gene>
    <name evidence="1" type="ORF">NECHADRAFT_89142</name>
</gene>
<dbReference type="KEGG" id="nhe:NECHADRAFT_89142"/>
<dbReference type="Proteomes" id="UP000005206">
    <property type="component" value="Unassembled WGS sequence"/>
</dbReference>
<dbReference type="HOGENOM" id="CLU_2062088_0_0_1"/>
<dbReference type="Gene3D" id="3.40.50.1000">
    <property type="entry name" value="HAD superfamily/HAD-like"/>
    <property type="match status" value="1"/>
</dbReference>
<dbReference type="GeneID" id="9667008"/>
<dbReference type="VEuPathDB" id="FungiDB:NECHADRAFT_89142"/>
<dbReference type="PANTHER" id="PTHR46191">
    <property type="match status" value="1"/>
</dbReference>
<dbReference type="OrthoDB" id="444127at2759"/>
<dbReference type="SUPFAM" id="SSF56784">
    <property type="entry name" value="HAD-like"/>
    <property type="match status" value="1"/>
</dbReference>